<dbReference type="Proteomes" id="UP000324194">
    <property type="component" value="Chromosome 1"/>
</dbReference>
<feature type="binding site" evidence="6">
    <location>
        <begin position="226"/>
        <end position="229"/>
    </location>
    <ligand>
        <name>substrate</name>
    </ligand>
</feature>
<dbReference type="InterPro" id="IPR029055">
    <property type="entry name" value="Ntn_hydrolases_N"/>
</dbReference>
<dbReference type="FunFam" id="3.60.20.30:FF:000001">
    <property type="entry name" value="Isoaspartyl peptidase/L-asparaginase"/>
    <property type="match status" value="1"/>
</dbReference>
<dbReference type="GO" id="GO:0016811">
    <property type="term" value="F:hydrolase activity, acting on carbon-nitrogen (but not peptide) bonds, in linear amides"/>
    <property type="evidence" value="ECO:0007669"/>
    <property type="project" value="UniProtKB-ARBA"/>
</dbReference>
<keyword evidence="2" id="KW-0378">Hydrolase</keyword>
<dbReference type="CDD" id="cd04701">
    <property type="entry name" value="Asparaginase_2"/>
    <property type="match status" value="1"/>
</dbReference>
<dbReference type="GO" id="GO:0006508">
    <property type="term" value="P:proteolysis"/>
    <property type="evidence" value="ECO:0007669"/>
    <property type="project" value="UniProtKB-KW"/>
</dbReference>
<sequence length="305" mass="33172">MQKRIKPTLLVHGGCGAIRKADLSPRKEKQFHTGLSRALKRGYEVIMSNGTSVEAVREAIICLEDMSLFNAGYGSVLTEKGTIECDAAIMDGSSLQAGAAAGLSRIQNPICLAEKILMESEHVLLIGPQAEQFARTSGMKLIPQNALITPRQFQRWKKLKTKPHSERDEYEKHGTVGAVALDQFGNLAAGTSTGGIMHKKPGRVGDSPIIGAGTYADNETCALSVTGVGEYFIRMSLAYDVCAQMKYKHYTLKRASTAAIKRLTKWGGTGGIISLDRQGHAAMIFNTEGMYRGMIQGKEAHTYIY</sequence>
<keyword evidence="3" id="KW-0068">Autocatalytic cleavage</keyword>
<dbReference type="PANTHER" id="PTHR10188">
    <property type="entry name" value="L-ASPARAGINASE"/>
    <property type="match status" value="1"/>
</dbReference>
<evidence type="ECO:0000256" key="3">
    <source>
        <dbReference type="ARBA" id="ARBA00022813"/>
    </source>
</evidence>
<protein>
    <recommendedName>
        <fullName evidence="4">Isoaspartyl peptidase</fullName>
    </recommendedName>
</protein>
<evidence type="ECO:0000313" key="8">
    <source>
        <dbReference type="EMBL" id="VVC75779.1"/>
    </source>
</evidence>
<organism evidence="8 9">
    <name type="scientific">Aquicella siphonis</name>
    <dbReference type="NCBI Taxonomy" id="254247"/>
    <lineage>
        <taxon>Bacteria</taxon>
        <taxon>Pseudomonadati</taxon>
        <taxon>Pseudomonadota</taxon>
        <taxon>Gammaproteobacteria</taxon>
        <taxon>Legionellales</taxon>
        <taxon>Coxiellaceae</taxon>
        <taxon>Aquicella</taxon>
    </lineage>
</organism>
<dbReference type="RefSeq" id="WP_148339057.1">
    <property type="nucleotide sequence ID" value="NZ_LR699119.1"/>
</dbReference>
<dbReference type="Gene3D" id="3.60.20.30">
    <property type="entry name" value="(Glycosyl)asparaginase"/>
    <property type="match status" value="1"/>
</dbReference>
<evidence type="ECO:0000256" key="4">
    <source>
        <dbReference type="ARBA" id="ARBA00069124"/>
    </source>
</evidence>
<dbReference type="GO" id="GO:0008233">
    <property type="term" value="F:peptidase activity"/>
    <property type="evidence" value="ECO:0007669"/>
    <property type="project" value="UniProtKB-KW"/>
</dbReference>
<feature type="site" description="Cleavage; by autolysis" evidence="7">
    <location>
        <begin position="174"/>
        <end position="175"/>
    </location>
</feature>
<dbReference type="AlphaFoldDB" id="A0A5E4PFL9"/>
<dbReference type="Pfam" id="PF01112">
    <property type="entry name" value="Asparaginase_2"/>
    <property type="match status" value="1"/>
</dbReference>
<gene>
    <name evidence="8" type="primary">iaaA</name>
    <name evidence="8" type="ORF">AQUSIP_10760</name>
</gene>
<accession>A0A5E4PFL9</accession>
<evidence type="ECO:0000256" key="2">
    <source>
        <dbReference type="ARBA" id="ARBA00022801"/>
    </source>
</evidence>
<proteinExistence type="predicted"/>
<name>A0A5E4PFL9_9COXI</name>
<dbReference type="EMBL" id="LR699119">
    <property type="protein sequence ID" value="VVC75779.1"/>
    <property type="molecule type" value="Genomic_DNA"/>
</dbReference>
<dbReference type="SUPFAM" id="SSF56235">
    <property type="entry name" value="N-terminal nucleophile aminohydrolases (Ntn hydrolases)"/>
    <property type="match status" value="1"/>
</dbReference>
<keyword evidence="1" id="KW-0645">Protease</keyword>
<evidence type="ECO:0000313" key="9">
    <source>
        <dbReference type="Proteomes" id="UP000324194"/>
    </source>
</evidence>
<feature type="active site" description="Nucleophile" evidence="5">
    <location>
        <position position="175"/>
    </location>
</feature>
<dbReference type="PANTHER" id="PTHR10188:SF6">
    <property type="entry name" value="N(4)-(BETA-N-ACETYLGLUCOSAMINYL)-L-ASPARAGINASE"/>
    <property type="match status" value="1"/>
</dbReference>
<evidence type="ECO:0000256" key="1">
    <source>
        <dbReference type="ARBA" id="ARBA00022670"/>
    </source>
</evidence>
<evidence type="ECO:0000256" key="7">
    <source>
        <dbReference type="PIRSR" id="PIRSR600246-3"/>
    </source>
</evidence>
<dbReference type="OrthoDB" id="9780217at2"/>
<feature type="binding site" evidence="6">
    <location>
        <begin position="203"/>
        <end position="206"/>
    </location>
    <ligand>
        <name>substrate</name>
    </ligand>
</feature>
<evidence type="ECO:0000256" key="6">
    <source>
        <dbReference type="PIRSR" id="PIRSR600246-2"/>
    </source>
</evidence>
<dbReference type="KEGG" id="asip:AQUSIP_10760"/>
<keyword evidence="9" id="KW-1185">Reference proteome</keyword>
<dbReference type="InterPro" id="IPR000246">
    <property type="entry name" value="Peptidase_T2"/>
</dbReference>
<evidence type="ECO:0000256" key="5">
    <source>
        <dbReference type="PIRSR" id="PIRSR600246-1"/>
    </source>
</evidence>
<reference evidence="8 9" key="1">
    <citation type="submission" date="2019-08" db="EMBL/GenBank/DDBJ databases">
        <authorList>
            <person name="Guy L."/>
        </authorList>
    </citation>
    <scope>NUCLEOTIDE SEQUENCE [LARGE SCALE GENOMIC DNA]</scope>
    <source>
        <strain evidence="8 9">SGT-108</strain>
    </source>
</reference>